<dbReference type="EC" id="4.2.1.17" evidence="3"/>
<keyword evidence="3" id="KW-0456">Lyase</keyword>
<proteinExistence type="inferred from homology"/>
<dbReference type="GO" id="GO:0004300">
    <property type="term" value="F:enoyl-CoA hydratase activity"/>
    <property type="evidence" value="ECO:0007669"/>
    <property type="project" value="UniProtKB-EC"/>
</dbReference>
<dbReference type="Pfam" id="PF00378">
    <property type="entry name" value="ECH_1"/>
    <property type="match status" value="1"/>
</dbReference>
<comment type="similarity">
    <text evidence="1 2">Belongs to the enoyl-CoA hydratase/isomerase family.</text>
</comment>
<evidence type="ECO:0000313" key="4">
    <source>
        <dbReference type="Proteomes" id="UP000237061"/>
    </source>
</evidence>
<dbReference type="PANTHER" id="PTHR11941">
    <property type="entry name" value="ENOYL-COA HYDRATASE-RELATED"/>
    <property type="match status" value="1"/>
</dbReference>
<sequence length="288" mass="30510">MTMDSSGTYSAITYAVAEGIATLCLNRPEARNGYTLAMAHELEHALSTADADPDVAVVVLSCVGRDFSVGADLSGGGFDAIMPASPAGDWQEPAGRCSKTIFGLNKPVIAALRGVSVGGGITITLSCDFRLAAHDSRFSFPFSRRGIFPEGASVWYLPRLVGMSRATDWMLTGRLFDAQEALDAGLVTSLHPPEDVLEAAYSLARDIIANTSAVSTAVIKQMLNHLSGLNSPLPVHALDSKLIAGLPGHGDAVEGVTSFLEKRPPRFPLQVPQDLPPWLPWLEAGQTP</sequence>
<evidence type="ECO:0000256" key="2">
    <source>
        <dbReference type="RuleBase" id="RU003707"/>
    </source>
</evidence>
<accession>A0A2S3ZQW9</accession>
<dbReference type="InterPro" id="IPR018376">
    <property type="entry name" value="Enoyl-CoA_hyd/isom_CS"/>
</dbReference>
<evidence type="ECO:0000313" key="3">
    <source>
        <dbReference type="EMBL" id="POH71600.1"/>
    </source>
</evidence>
<reference evidence="3 4" key="1">
    <citation type="submission" date="2018-01" db="EMBL/GenBank/DDBJ databases">
        <title>Arthrobacter sp. nov., from glaciers in China.</title>
        <authorList>
            <person name="Liu Q."/>
            <person name="Xin Y.-H."/>
        </authorList>
    </citation>
    <scope>NUCLEOTIDE SEQUENCE [LARGE SCALE GENOMIC DNA]</scope>
    <source>
        <strain evidence="3 4">HLT2-12-2</strain>
    </source>
</reference>
<dbReference type="InterPro" id="IPR001753">
    <property type="entry name" value="Enoyl-CoA_hydra/iso"/>
</dbReference>
<protein>
    <submittedName>
        <fullName evidence="3">Enoyl-CoA hydratase</fullName>
        <ecNumber evidence="3">4.2.1.17</ecNumber>
    </submittedName>
</protein>
<dbReference type="PANTHER" id="PTHR11941:SF54">
    <property type="entry name" value="ENOYL-COA HYDRATASE, MITOCHONDRIAL"/>
    <property type="match status" value="1"/>
</dbReference>
<comment type="caution">
    <text evidence="3">The sequence shown here is derived from an EMBL/GenBank/DDBJ whole genome shotgun (WGS) entry which is preliminary data.</text>
</comment>
<name>A0A2S3ZQW9_ARTGL</name>
<evidence type="ECO:0000256" key="1">
    <source>
        <dbReference type="ARBA" id="ARBA00005254"/>
    </source>
</evidence>
<gene>
    <name evidence="3" type="ORF">CVS27_20145</name>
</gene>
<dbReference type="SUPFAM" id="SSF52096">
    <property type="entry name" value="ClpP/crotonase"/>
    <property type="match status" value="1"/>
</dbReference>
<organism evidence="3 4">
    <name type="scientific">Arthrobacter glacialis</name>
    <dbReference type="NCBI Taxonomy" id="1664"/>
    <lineage>
        <taxon>Bacteria</taxon>
        <taxon>Bacillati</taxon>
        <taxon>Actinomycetota</taxon>
        <taxon>Actinomycetes</taxon>
        <taxon>Micrococcales</taxon>
        <taxon>Micrococcaceae</taxon>
        <taxon>Arthrobacter</taxon>
    </lineage>
</organism>
<dbReference type="InterPro" id="IPR029045">
    <property type="entry name" value="ClpP/crotonase-like_dom_sf"/>
</dbReference>
<dbReference type="CDD" id="cd06558">
    <property type="entry name" value="crotonase-like"/>
    <property type="match status" value="1"/>
</dbReference>
<dbReference type="GO" id="GO:0006635">
    <property type="term" value="P:fatty acid beta-oxidation"/>
    <property type="evidence" value="ECO:0007669"/>
    <property type="project" value="TreeGrafter"/>
</dbReference>
<keyword evidence="4" id="KW-1185">Reference proteome</keyword>
<dbReference type="EMBL" id="PPXC01000029">
    <property type="protein sequence ID" value="POH71600.1"/>
    <property type="molecule type" value="Genomic_DNA"/>
</dbReference>
<dbReference type="AlphaFoldDB" id="A0A2S3ZQW9"/>
<dbReference type="Gene3D" id="3.90.226.10">
    <property type="entry name" value="2-enoyl-CoA Hydratase, Chain A, domain 1"/>
    <property type="match status" value="1"/>
</dbReference>
<dbReference type="Proteomes" id="UP000237061">
    <property type="component" value="Unassembled WGS sequence"/>
</dbReference>
<dbReference type="PROSITE" id="PS00166">
    <property type="entry name" value="ENOYL_COA_HYDRATASE"/>
    <property type="match status" value="1"/>
</dbReference>